<accession>A0A9D4RSL1</accession>
<evidence type="ECO:0000256" key="1">
    <source>
        <dbReference type="SAM" id="MobiDB-lite"/>
    </source>
</evidence>
<feature type="region of interest" description="Disordered" evidence="1">
    <location>
        <begin position="1"/>
        <end position="23"/>
    </location>
</feature>
<name>A0A9D4RSL1_DREPO</name>
<proteinExistence type="predicted"/>
<dbReference type="EMBL" id="JAIWYP010000001">
    <property type="protein sequence ID" value="KAH3877318.1"/>
    <property type="molecule type" value="Genomic_DNA"/>
</dbReference>
<sequence>MDGRTNGQRQNIIPPPMAGDNHGMLGKSGPAHLTLLYAMDVSYSNIYYHPTQINLKSYNQARTSYNQARTSYNQARSYEQAVLYHTTWHAHHTTRHQAAHHTTRHQAQAQAQAAHHTTRHQAQAQAAVL</sequence>
<gene>
    <name evidence="2" type="ORF">DPMN_001181</name>
</gene>
<protein>
    <submittedName>
        <fullName evidence="2">Uncharacterized protein</fullName>
    </submittedName>
</protein>
<feature type="region of interest" description="Disordered" evidence="1">
    <location>
        <begin position="98"/>
        <end position="129"/>
    </location>
</feature>
<evidence type="ECO:0000313" key="2">
    <source>
        <dbReference type="EMBL" id="KAH3877318.1"/>
    </source>
</evidence>
<evidence type="ECO:0000313" key="3">
    <source>
        <dbReference type="Proteomes" id="UP000828390"/>
    </source>
</evidence>
<dbReference type="Proteomes" id="UP000828390">
    <property type="component" value="Unassembled WGS sequence"/>
</dbReference>
<feature type="compositionally biased region" description="Polar residues" evidence="1">
    <location>
        <begin position="1"/>
        <end position="11"/>
    </location>
</feature>
<dbReference type="AlphaFoldDB" id="A0A9D4RSL1"/>
<reference evidence="2" key="1">
    <citation type="journal article" date="2019" name="bioRxiv">
        <title>The Genome of the Zebra Mussel, Dreissena polymorpha: A Resource for Invasive Species Research.</title>
        <authorList>
            <person name="McCartney M.A."/>
            <person name="Auch B."/>
            <person name="Kono T."/>
            <person name="Mallez S."/>
            <person name="Zhang Y."/>
            <person name="Obille A."/>
            <person name="Becker A."/>
            <person name="Abrahante J.E."/>
            <person name="Garbe J."/>
            <person name="Badalamenti J.P."/>
            <person name="Herman A."/>
            <person name="Mangelson H."/>
            <person name="Liachko I."/>
            <person name="Sullivan S."/>
            <person name="Sone E.D."/>
            <person name="Koren S."/>
            <person name="Silverstein K.A.T."/>
            <person name="Beckman K.B."/>
            <person name="Gohl D.M."/>
        </authorList>
    </citation>
    <scope>NUCLEOTIDE SEQUENCE</scope>
    <source>
        <strain evidence="2">Duluth1</strain>
        <tissue evidence="2">Whole animal</tissue>
    </source>
</reference>
<keyword evidence="3" id="KW-1185">Reference proteome</keyword>
<reference evidence="2" key="2">
    <citation type="submission" date="2020-11" db="EMBL/GenBank/DDBJ databases">
        <authorList>
            <person name="McCartney M.A."/>
            <person name="Auch B."/>
            <person name="Kono T."/>
            <person name="Mallez S."/>
            <person name="Becker A."/>
            <person name="Gohl D.M."/>
            <person name="Silverstein K.A.T."/>
            <person name="Koren S."/>
            <person name="Bechman K.B."/>
            <person name="Herman A."/>
            <person name="Abrahante J.E."/>
            <person name="Garbe J."/>
        </authorList>
    </citation>
    <scope>NUCLEOTIDE SEQUENCE</scope>
    <source>
        <strain evidence="2">Duluth1</strain>
        <tissue evidence="2">Whole animal</tissue>
    </source>
</reference>
<organism evidence="2 3">
    <name type="scientific">Dreissena polymorpha</name>
    <name type="common">Zebra mussel</name>
    <name type="synonym">Mytilus polymorpha</name>
    <dbReference type="NCBI Taxonomy" id="45954"/>
    <lineage>
        <taxon>Eukaryota</taxon>
        <taxon>Metazoa</taxon>
        <taxon>Spiralia</taxon>
        <taxon>Lophotrochozoa</taxon>
        <taxon>Mollusca</taxon>
        <taxon>Bivalvia</taxon>
        <taxon>Autobranchia</taxon>
        <taxon>Heteroconchia</taxon>
        <taxon>Euheterodonta</taxon>
        <taxon>Imparidentia</taxon>
        <taxon>Neoheterodontei</taxon>
        <taxon>Myida</taxon>
        <taxon>Dreissenoidea</taxon>
        <taxon>Dreissenidae</taxon>
        <taxon>Dreissena</taxon>
    </lineage>
</organism>
<feature type="compositionally biased region" description="Low complexity" evidence="1">
    <location>
        <begin position="105"/>
        <end position="129"/>
    </location>
</feature>
<comment type="caution">
    <text evidence="2">The sequence shown here is derived from an EMBL/GenBank/DDBJ whole genome shotgun (WGS) entry which is preliminary data.</text>
</comment>